<dbReference type="Proteomes" id="UP000291236">
    <property type="component" value="Chromosome"/>
</dbReference>
<name>A0A4P2VRN9_FLUSA</name>
<dbReference type="KEGG" id="sbf:JCM31447_02250"/>
<evidence type="ECO:0000313" key="2">
    <source>
        <dbReference type="Proteomes" id="UP000291236"/>
    </source>
</evidence>
<dbReference type="EMBL" id="AP019368">
    <property type="protein sequence ID" value="BBH51805.1"/>
    <property type="molecule type" value="Genomic_DNA"/>
</dbReference>
<proteinExistence type="predicted"/>
<protein>
    <recommendedName>
        <fullName evidence="3">Transcriptional regulator</fullName>
    </recommendedName>
</protein>
<dbReference type="OrthoDB" id="42441at2"/>
<reference evidence="1 2" key="1">
    <citation type="submission" date="2018-12" db="EMBL/GenBank/DDBJ databases">
        <title>Rubrispira sanarue gen. nov., sp., nov., a member of the order Silvanigrellales, isolated from a brackish lake in Hamamatsu Japan.</title>
        <authorList>
            <person name="Maejima Y."/>
            <person name="Iino T."/>
            <person name="Muraguchi Y."/>
            <person name="Fukuda K."/>
            <person name="Nojiri H."/>
            <person name="Ohkuma M."/>
            <person name="Moriuchi R."/>
            <person name="Dohra H."/>
            <person name="Kimbara K."/>
            <person name="Shintani M."/>
        </authorList>
    </citation>
    <scope>NUCLEOTIDE SEQUENCE [LARGE SCALE GENOMIC DNA]</scope>
    <source>
        <strain evidence="1 2">RF1110005</strain>
    </source>
</reference>
<accession>A0A4P2VRN9</accession>
<evidence type="ECO:0008006" key="3">
    <source>
        <dbReference type="Google" id="ProtNLM"/>
    </source>
</evidence>
<evidence type="ECO:0000313" key="1">
    <source>
        <dbReference type="EMBL" id="BBH51805.1"/>
    </source>
</evidence>
<organism evidence="1 2">
    <name type="scientific">Fluviispira sanaruensis</name>
    <dbReference type="NCBI Taxonomy" id="2493639"/>
    <lineage>
        <taxon>Bacteria</taxon>
        <taxon>Pseudomonadati</taxon>
        <taxon>Bdellovibrionota</taxon>
        <taxon>Oligoflexia</taxon>
        <taxon>Silvanigrellales</taxon>
        <taxon>Silvanigrellaceae</taxon>
        <taxon>Fluviispira</taxon>
    </lineage>
</organism>
<gene>
    <name evidence="1" type="ORF">JCM31447_02250</name>
</gene>
<dbReference type="AlphaFoldDB" id="A0A4P2VRN9"/>
<dbReference type="RefSeq" id="WP_130605691.1">
    <property type="nucleotide sequence ID" value="NZ_AP019368.1"/>
</dbReference>
<sequence>MKLPRIYEHFKQGQIFTIEEAREKLKTTGNTLRKRLSELATRGYIFPIRQGLYRVSKIGERPEREKSSPFAIASKLTPYCYVGFHSALQLHAKETPKENDTIFIVSPTKFNSFKFEGVYYFWCQSPEPHGLETYLLHNGELEFPLLASNFEKSLVDCLKRPAHCPPFHELVRLCKKITISPDLEKILRYASDCNVQALFNRLGFLFEKSLAYWKIQEEYFKQIEGKMSRKQTEWPILYEAQTKATLETPFSYAGKSSQLQADSQNMQAFELRNRWKVQFSVNNQ</sequence>
<keyword evidence="2" id="KW-1185">Reference proteome</keyword>